<dbReference type="AlphaFoldDB" id="A0A183L3X6"/>
<dbReference type="Proteomes" id="UP000279833">
    <property type="component" value="Unassembled WGS sequence"/>
</dbReference>
<dbReference type="WBParaSite" id="SCUD_0002203701-mRNA-1">
    <property type="protein sequence ID" value="SCUD_0002203701-mRNA-1"/>
    <property type="gene ID" value="SCUD_0002203701"/>
</dbReference>
<protein>
    <submittedName>
        <fullName evidence="1 3">Uncharacterized protein</fullName>
    </submittedName>
</protein>
<dbReference type="EMBL" id="UZAK01048133">
    <property type="protein sequence ID" value="VDP77417.1"/>
    <property type="molecule type" value="Genomic_DNA"/>
</dbReference>
<gene>
    <name evidence="1" type="ORF">SCUD_LOCUS22034</name>
</gene>
<reference evidence="1 2" key="2">
    <citation type="submission" date="2018-11" db="EMBL/GenBank/DDBJ databases">
        <authorList>
            <consortium name="Pathogen Informatics"/>
        </authorList>
    </citation>
    <scope>NUCLEOTIDE SEQUENCE [LARGE SCALE GENOMIC DNA]</scope>
    <source>
        <strain evidence="1">Dakar</strain>
        <strain evidence="2">Dakar, Senegal</strain>
    </source>
</reference>
<organism evidence="3">
    <name type="scientific">Schistosoma curassoni</name>
    <dbReference type="NCBI Taxonomy" id="6186"/>
    <lineage>
        <taxon>Eukaryota</taxon>
        <taxon>Metazoa</taxon>
        <taxon>Spiralia</taxon>
        <taxon>Lophotrochozoa</taxon>
        <taxon>Platyhelminthes</taxon>
        <taxon>Trematoda</taxon>
        <taxon>Digenea</taxon>
        <taxon>Strigeidida</taxon>
        <taxon>Schistosomatoidea</taxon>
        <taxon>Schistosomatidae</taxon>
        <taxon>Schistosoma</taxon>
    </lineage>
</organism>
<accession>A0A183L3X6</accession>
<evidence type="ECO:0000313" key="2">
    <source>
        <dbReference type="Proteomes" id="UP000279833"/>
    </source>
</evidence>
<evidence type="ECO:0000313" key="1">
    <source>
        <dbReference type="EMBL" id="VDP77417.1"/>
    </source>
</evidence>
<name>A0A183L3X6_9TREM</name>
<sequence>MKIIIIIFDKNSMIYLRILISQQIRVSSIKAICIEIMMFHQRNLTETNLEGTKYVVLTIFPVYLS</sequence>
<keyword evidence="2" id="KW-1185">Reference proteome</keyword>
<reference evidence="3" key="1">
    <citation type="submission" date="2016-06" db="UniProtKB">
        <authorList>
            <consortium name="WormBaseParasite"/>
        </authorList>
    </citation>
    <scope>IDENTIFICATION</scope>
</reference>
<proteinExistence type="predicted"/>
<evidence type="ECO:0000313" key="3">
    <source>
        <dbReference type="WBParaSite" id="SCUD_0002203701-mRNA-1"/>
    </source>
</evidence>